<feature type="transmembrane region" description="Helical" evidence="17">
    <location>
        <begin position="43"/>
        <end position="66"/>
    </location>
</feature>
<comment type="catalytic activity">
    <reaction evidence="12">
        <text>9-(9Z-octadecenoyloxy)-octadecanoate + H2O = 9-hydroxy-octadecanoate + (9Z)-octadecenoate + H(+)</text>
        <dbReference type="Rhea" id="RHEA:52048"/>
        <dbReference type="ChEBI" id="CHEBI:15377"/>
        <dbReference type="ChEBI" id="CHEBI:15378"/>
        <dbReference type="ChEBI" id="CHEBI:30823"/>
        <dbReference type="ChEBI" id="CHEBI:136282"/>
        <dbReference type="ChEBI" id="CHEBI:136286"/>
    </reaction>
    <physiologicalReaction direction="left-to-right" evidence="12">
        <dbReference type="Rhea" id="RHEA:52049"/>
    </physiologicalReaction>
</comment>
<dbReference type="Pfam" id="PF04750">
    <property type="entry name" value="Far-17a_AIG1"/>
    <property type="match status" value="1"/>
</dbReference>
<evidence type="ECO:0000256" key="7">
    <source>
        <dbReference type="ARBA" id="ARBA00047368"/>
    </source>
</evidence>
<organism evidence="18 19">
    <name type="scientific">Danaus chrysippus</name>
    <name type="common">African queen</name>
    <dbReference type="NCBI Taxonomy" id="151541"/>
    <lineage>
        <taxon>Eukaryota</taxon>
        <taxon>Metazoa</taxon>
        <taxon>Ecdysozoa</taxon>
        <taxon>Arthropoda</taxon>
        <taxon>Hexapoda</taxon>
        <taxon>Insecta</taxon>
        <taxon>Pterygota</taxon>
        <taxon>Neoptera</taxon>
        <taxon>Endopterygota</taxon>
        <taxon>Lepidoptera</taxon>
        <taxon>Glossata</taxon>
        <taxon>Ditrysia</taxon>
        <taxon>Papilionoidea</taxon>
        <taxon>Nymphalidae</taxon>
        <taxon>Danainae</taxon>
        <taxon>Danaini</taxon>
        <taxon>Danaina</taxon>
        <taxon>Danaus</taxon>
        <taxon>Anosia</taxon>
    </lineage>
</organism>
<feature type="transmembrane region" description="Helical" evidence="17">
    <location>
        <begin position="194"/>
        <end position="211"/>
    </location>
</feature>
<gene>
    <name evidence="18" type="ORF">DCHRY22_LOCUS7757</name>
</gene>
<dbReference type="GO" id="GO:0012505">
    <property type="term" value="C:endomembrane system"/>
    <property type="evidence" value="ECO:0007669"/>
    <property type="project" value="UniProtKB-SubCell"/>
</dbReference>
<comment type="catalytic activity">
    <reaction evidence="8">
        <text>13-octadecanoyloxy-octadecanoate + H2O = 13-hydroxy-octadecanoate + octadecanoate + H(+)</text>
        <dbReference type="Rhea" id="RHEA:52084"/>
        <dbReference type="ChEBI" id="CHEBI:15377"/>
        <dbReference type="ChEBI" id="CHEBI:15378"/>
        <dbReference type="ChEBI" id="CHEBI:25629"/>
        <dbReference type="ChEBI" id="CHEBI:136304"/>
        <dbReference type="ChEBI" id="CHEBI:136335"/>
    </reaction>
    <physiologicalReaction direction="left-to-right" evidence="8">
        <dbReference type="Rhea" id="RHEA:52085"/>
    </physiologicalReaction>
</comment>
<comment type="subcellular location">
    <subcellularLocation>
        <location evidence="2">Endomembrane system</location>
        <topology evidence="2">Multi-pass membrane protein</topology>
    </subcellularLocation>
</comment>
<evidence type="ECO:0000256" key="13">
    <source>
        <dbReference type="ARBA" id="ARBA00049221"/>
    </source>
</evidence>
<comment type="catalytic activity">
    <reaction evidence="16">
        <text>12-(9Z-hexadecenoyloxy)-octadecanoate + H2O = 12-hydroxyoctadecanoate + (9Z)-hexadecenoate + H(+)</text>
        <dbReference type="Rhea" id="RHEA:52072"/>
        <dbReference type="ChEBI" id="CHEBI:15377"/>
        <dbReference type="ChEBI" id="CHEBI:15378"/>
        <dbReference type="ChEBI" id="CHEBI:32372"/>
        <dbReference type="ChEBI" id="CHEBI:84201"/>
        <dbReference type="ChEBI" id="CHEBI:136312"/>
    </reaction>
    <physiologicalReaction direction="left-to-right" evidence="16">
        <dbReference type="Rhea" id="RHEA:52073"/>
    </physiologicalReaction>
</comment>
<dbReference type="PANTHER" id="PTHR10989">
    <property type="entry name" value="ANDROGEN-INDUCED PROTEIN 1-RELATED"/>
    <property type="match status" value="1"/>
</dbReference>
<keyword evidence="4 17" id="KW-0812">Transmembrane</keyword>
<dbReference type="GO" id="GO:0016020">
    <property type="term" value="C:membrane"/>
    <property type="evidence" value="ECO:0007669"/>
    <property type="project" value="InterPro"/>
</dbReference>
<comment type="catalytic activity">
    <reaction evidence="14">
        <text>13-(9Z-octadecenoyloxy)-octadecanoate + H2O = 13-hydroxy-octadecanoate + (9Z)-octadecenoate + H(+)</text>
        <dbReference type="Rhea" id="RHEA:52064"/>
        <dbReference type="ChEBI" id="CHEBI:15377"/>
        <dbReference type="ChEBI" id="CHEBI:15378"/>
        <dbReference type="ChEBI" id="CHEBI:30823"/>
        <dbReference type="ChEBI" id="CHEBI:136303"/>
        <dbReference type="ChEBI" id="CHEBI:136304"/>
    </reaction>
    <physiologicalReaction direction="left-to-right" evidence="14">
        <dbReference type="Rhea" id="RHEA:52065"/>
    </physiologicalReaction>
</comment>
<dbReference type="AlphaFoldDB" id="A0A8J2QR72"/>
<evidence type="ECO:0000256" key="6">
    <source>
        <dbReference type="ARBA" id="ARBA00023136"/>
    </source>
</evidence>
<comment type="catalytic activity">
    <reaction evidence="11">
        <text>12-(9Z-octadecenoyloxy)-octadecanoate + H2O = 12-hydroxyoctadecanoate + (9Z)-octadecenoate + H(+)</text>
        <dbReference type="Rhea" id="RHEA:52060"/>
        <dbReference type="ChEBI" id="CHEBI:15377"/>
        <dbReference type="ChEBI" id="CHEBI:15378"/>
        <dbReference type="ChEBI" id="CHEBI:30823"/>
        <dbReference type="ChEBI" id="CHEBI:84201"/>
        <dbReference type="ChEBI" id="CHEBI:136302"/>
    </reaction>
    <physiologicalReaction direction="left-to-right" evidence="11">
        <dbReference type="Rhea" id="RHEA:52061"/>
    </physiologicalReaction>
</comment>
<comment type="similarity">
    <text evidence="3">Belongs to the AIG1 family.</text>
</comment>
<comment type="caution">
    <text evidence="18">The sequence shown here is derived from an EMBL/GenBank/DDBJ whole genome shotgun (WGS) entry which is preliminary data.</text>
</comment>
<evidence type="ECO:0000256" key="9">
    <source>
        <dbReference type="ARBA" id="ARBA00047863"/>
    </source>
</evidence>
<evidence type="ECO:0000256" key="1">
    <source>
        <dbReference type="ARBA" id="ARBA00000923"/>
    </source>
</evidence>
<dbReference type="EMBL" id="CAKASE010000058">
    <property type="protein sequence ID" value="CAG9567506.1"/>
    <property type="molecule type" value="Genomic_DNA"/>
</dbReference>
<comment type="catalytic activity">
    <reaction evidence="9">
        <text>9-hexadecanoyloxy-octadecanoate + H2O = 9-hydroxy-octadecanoate + hexadecanoate + H(+)</text>
        <dbReference type="Rhea" id="RHEA:52052"/>
        <dbReference type="ChEBI" id="CHEBI:7896"/>
        <dbReference type="ChEBI" id="CHEBI:15377"/>
        <dbReference type="ChEBI" id="CHEBI:15378"/>
        <dbReference type="ChEBI" id="CHEBI:83670"/>
        <dbReference type="ChEBI" id="CHEBI:136286"/>
    </reaction>
    <physiologicalReaction direction="left-to-right" evidence="9">
        <dbReference type="Rhea" id="RHEA:52053"/>
    </physiologicalReaction>
</comment>
<evidence type="ECO:0000256" key="3">
    <source>
        <dbReference type="ARBA" id="ARBA00009300"/>
    </source>
</evidence>
<accession>A0A8J2QR72</accession>
<evidence type="ECO:0000256" key="2">
    <source>
        <dbReference type="ARBA" id="ARBA00004127"/>
    </source>
</evidence>
<name>A0A8J2QR72_9NEOP</name>
<comment type="catalytic activity">
    <reaction evidence="1">
        <text>9-(9Z-hexadecenoyloxy)-octadecanoate + H2O = (9Z)-hexadecenoate + 9-hydroxy-octadecanoate + H(+)</text>
        <dbReference type="Rhea" id="RHEA:52068"/>
        <dbReference type="ChEBI" id="CHEBI:15377"/>
        <dbReference type="ChEBI" id="CHEBI:15378"/>
        <dbReference type="ChEBI" id="CHEBI:32372"/>
        <dbReference type="ChEBI" id="CHEBI:136286"/>
        <dbReference type="ChEBI" id="CHEBI:136309"/>
    </reaction>
    <physiologicalReaction direction="left-to-right" evidence="1">
        <dbReference type="Rhea" id="RHEA:52069"/>
    </physiologicalReaction>
</comment>
<evidence type="ECO:0000256" key="17">
    <source>
        <dbReference type="SAM" id="Phobius"/>
    </source>
</evidence>
<dbReference type="OrthoDB" id="1898221at2759"/>
<feature type="transmembrane region" description="Helical" evidence="17">
    <location>
        <begin position="87"/>
        <end position="105"/>
    </location>
</feature>
<feature type="transmembrane region" description="Helical" evidence="17">
    <location>
        <begin position="125"/>
        <end position="144"/>
    </location>
</feature>
<protein>
    <submittedName>
        <fullName evidence="18">(African queen) hypothetical protein</fullName>
    </submittedName>
</protein>
<keyword evidence="19" id="KW-1185">Reference proteome</keyword>
<evidence type="ECO:0000256" key="11">
    <source>
        <dbReference type="ARBA" id="ARBA00048701"/>
    </source>
</evidence>
<evidence type="ECO:0000313" key="18">
    <source>
        <dbReference type="EMBL" id="CAG9567506.1"/>
    </source>
</evidence>
<keyword evidence="6 17" id="KW-0472">Membrane</keyword>
<evidence type="ECO:0000256" key="4">
    <source>
        <dbReference type="ARBA" id="ARBA00022692"/>
    </source>
</evidence>
<dbReference type="Proteomes" id="UP000789524">
    <property type="component" value="Unassembled WGS sequence"/>
</dbReference>
<evidence type="ECO:0000256" key="14">
    <source>
        <dbReference type="ARBA" id="ARBA00049296"/>
    </source>
</evidence>
<evidence type="ECO:0000313" key="19">
    <source>
        <dbReference type="Proteomes" id="UP000789524"/>
    </source>
</evidence>
<evidence type="ECO:0000256" key="15">
    <source>
        <dbReference type="ARBA" id="ARBA00049322"/>
    </source>
</evidence>
<keyword evidence="5 17" id="KW-1133">Transmembrane helix</keyword>
<proteinExistence type="inferred from homology"/>
<dbReference type="InterPro" id="IPR006838">
    <property type="entry name" value="ADTRP_AIG1"/>
</dbReference>
<dbReference type="PANTHER" id="PTHR10989:SF16">
    <property type="entry name" value="AT02829P-RELATED"/>
    <property type="match status" value="1"/>
</dbReference>
<evidence type="ECO:0000256" key="5">
    <source>
        <dbReference type="ARBA" id="ARBA00022989"/>
    </source>
</evidence>
<evidence type="ECO:0000256" key="10">
    <source>
        <dbReference type="ARBA" id="ARBA00048680"/>
    </source>
</evidence>
<comment type="catalytic activity">
    <reaction evidence="10">
        <text>12-octadecanoyloxy-octadecanoate + H2O = 12-hydroxyoctadecanoate + octadecanoate + H(+)</text>
        <dbReference type="Rhea" id="RHEA:52080"/>
        <dbReference type="ChEBI" id="CHEBI:15377"/>
        <dbReference type="ChEBI" id="CHEBI:15378"/>
        <dbReference type="ChEBI" id="CHEBI:25629"/>
        <dbReference type="ChEBI" id="CHEBI:84201"/>
        <dbReference type="ChEBI" id="CHEBI:136330"/>
    </reaction>
    <physiologicalReaction direction="left-to-right" evidence="10">
        <dbReference type="Rhea" id="RHEA:52081"/>
    </physiologicalReaction>
</comment>
<evidence type="ECO:0000256" key="12">
    <source>
        <dbReference type="ARBA" id="ARBA00048800"/>
    </source>
</evidence>
<evidence type="ECO:0000256" key="8">
    <source>
        <dbReference type="ARBA" id="ARBA00047427"/>
    </source>
</evidence>
<sequence>MLKTLFHLSVFVINSSFLCYDQMYLELPMPTKAMENLPFKSRSMFLTIWCLVLQTIYHLVSFLNDIAGSNARAPKKPPVIRKIKDTLFSVAFTAAIYVSLAFWGIYAVDRDLIFPDAVAKVYTPLFNHIMHTTITVFILIELLTSHISYPSRKVGLSALFTFKLLYLTWFFVIYVKTGAWPYPIFDKLNWPARFGFIAVSLYIAFIFYVIGEKINKLVSSSKVTYTNGTTKSKPKKT</sequence>
<evidence type="ECO:0000256" key="16">
    <source>
        <dbReference type="ARBA" id="ARBA00049428"/>
    </source>
</evidence>
<comment type="catalytic activity">
    <reaction evidence="15">
        <text>13-(9Z-hexadecenoyloxy)-octadecanoate + H2O = 13-hydroxy-octadecanoate + (9Z)-hexadecenoate + H(+)</text>
        <dbReference type="Rhea" id="RHEA:52076"/>
        <dbReference type="ChEBI" id="CHEBI:15377"/>
        <dbReference type="ChEBI" id="CHEBI:15378"/>
        <dbReference type="ChEBI" id="CHEBI:32372"/>
        <dbReference type="ChEBI" id="CHEBI:136304"/>
        <dbReference type="ChEBI" id="CHEBI:136315"/>
    </reaction>
    <physiologicalReaction direction="left-to-right" evidence="15">
        <dbReference type="Rhea" id="RHEA:52077"/>
    </physiologicalReaction>
</comment>
<comment type="catalytic activity">
    <reaction evidence="13">
        <text>9-octadecanoyloxy-octadecanoate + H2O = 9-hydroxy-octadecanoate + octadecanoate + H(+)</text>
        <dbReference type="Rhea" id="RHEA:52096"/>
        <dbReference type="ChEBI" id="CHEBI:15377"/>
        <dbReference type="ChEBI" id="CHEBI:15378"/>
        <dbReference type="ChEBI" id="CHEBI:25629"/>
        <dbReference type="ChEBI" id="CHEBI:136286"/>
        <dbReference type="ChEBI" id="CHEBI:136373"/>
    </reaction>
    <physiologicalReaction direction="left-to-right" evidence="13">
        <dbReference type="Rhea" id="RHEA:52097"/>
    </physiologicalReaction>
</comment>
<comment type="catalytic activity">
    <reaction evidence="7">
        <text>12-hexadecanoyloxy-octadecanoate + H2O = 12-hydroxyoctadecanoate + hexadecanoate + H(+)</text>
        <dbReference type="Rhea" id="RHEA:52056"/>
        <dbReference type="ChEBI" id="CHEBI:7896"/>
        <dbReference type="ChEBI" id="CHEBI:15377"/>
        <dbReference type="ChEBI" id="CHEBI:15378"/>
        <dbReference type="ChEBI" id="CHEBI:83677"/>
        <dbReference type="ChEBI" id="CHEBI:84201"/>
    </reaction>
    <physiologicalReaction direction="left-to-right" evidence="7">
        <dbReference type="Rhea" id="RHEA:52057"/>
    </physiologicalReaction>
</comment>
<reference evidence="18" key="1">
    <citation type="submission" date="2021-09" db="EMBL/GenBank/DDBJ databases">
        <authorList>
            <person name="Martin H S."/>
        </authorList>
    </citation>
    <scope>NUCLEOTIDE SEQUENCE</scope>
</reference>
<feature type="transmembrane region" description="Helical" evidence="17">
    <location>
        <begin position="156"/>
        <end position="174"/>
    </location>
</feature>